<dbReference type="Proteomes" id="UP000009227">
    <property type="component" value="Chromosome"/>
</dbReference>
<dbReference type="PANTHER" id="PTHR43428:SF1">
    <property type="entry name" value="ARSENATE REDUCTASE"/>
    <property type="match status" value="1"/>
</dbReference>
<dbReference type="CDD" id="cd16345">
    <property type="entry name" value="LMWP_ArsC"/>
    <property type="match status" value="1"/>
</dbReference>
<dbReference type="InterPro" id="IPR023485">
    <property type="entry name" value="Ptyr_pPase"/>
</dbReference>
<proteinExistence type="predicted"/>
<dbReference type="AlphaFoldDB" id="F6BEI9"/>
<dbReference type="SMART" id="SM00226">
    <property type="entry name" value="LMWPc"/>
    <property type="match status" value="1"/>
</dbReference>
<evidence type="ECO:0000313" key="3">
    <source>
        <dbReference type="EMBL" id="AEF95650.1"/>
    </source>
</evidence>
<dbReference type="InterPro" id="IPR036196">
    <property type="entry name" value="Ptyr_pPase_sf"/>
</dbReference>
<dbReference type="OrthoDB" id="295776at2157"/>
<dbReference type="RefSeq" id="WP_013798259.1">
    <property type="nucleotide sequence ID" value="NC_015562.1"/>
</dbReference>
<dbReference type="STRING" id="880724.Metig_0089"/>
<dbReference type="KEGG" id="mig:Metig_0089"/>
<evidence type="ECO:0000313" key="4">
    <source>
        <dbReference type="Proteomes" id="UP000009227"/>
    </source>
</evidence>
<dbReference type="HOGENOM" id="CLU_071415_3_3_2"/>
<protein>
    <submittedName>
        <fullName evidence="3">Protein tyrosine phosphatase</fullName>
    </submittedName>
</protein>
<reference evidence="3 4" key="1">
    <citation type="submission" date="2011-05" db="EMBL/GenBank/DDBJ databases">
        <title>Complete sequence of Methanotorris igneus Kol 5.</title>
        <authorList>
            <consortium name="US DOE Joint Genome Institute"/>
            <person name="Lucas S."/>
            <person name="Han J."/>
            <person name="Lapidus A."/>
            <person name="Cheng J.-F."/>
            <person name="Goodwin L."/>
            <person name="Pitluck S."/>
            <person name="Peters L."/>
            <person name="Mikhailova N."/>
            <person name="Chertkov O."/>
            <person name="Han C."/>
            <person name="Tapia R."/>
            <person name="Land M."/>
            <person name="Hauser L."/>
            <person name="Kyrpides N."/>
            <person name="Ivanova N."/>
            <person name="Pagani I."/>
            <person name="Sieprawska-Lupa M."/>
            <person name="Whitman W."/>
            <person name="Woyke T."/>
        </authorList>
    </citation>
    <scope>NUCLEOTIDE SEQUENCE [LARGE SCALE GENOMIC DNA]</scope>
    <source>
        <strain evidence="4">DSM 5666 / JCM 11834 / Kol 5</strain>
    </source>
</reference>
<organism evidence="4">
    <name type="scientific">Methanotorris igneus (strain DSM 5666 / JCM 11834 / Kol 5)</name>
    <dbReference type="NCBI Taxonomy" id="880724"/>
    <lineage>
        <taxon>Archaea</taxon>
        <taxon>Methanobacteriati</taxon>
        <taxon>Methanobacteriota</taxon>
        <taxon>Methanomada group</taxon>
        <taxon>Methanococci</taxon>
        <taxon>Methanococcales</taxon>
        <taxon>Methanocaldococcaceae</taxon>
        <taxon>Methanotorris</taxon>
    </lineage>
</organism>
<name>F6BEI9_METIK</name>
<keyword evidence="1" id="KW-0059">Arsenical resistance</keyword>
<sequence>MKVLFVCVHNKRRSIMAEAFGKKYGLNAYSAGLEKTDGVDEKVVEVLKEKNLNAKQKPQTIDEVVREVGNFDVVVTMGCLDKCPFVPAKKHISWNIEDPAGKDIEVYRKIRDEIEEKVKELTNSLKDI</sequence>
<gene>
    <name evidence="3" type="ordered locus">Metig_0089</name>
</gene>
<dbReference type="PANTHER" id="PTHR43428">
    <property type="entry name" value="ARSENATE REDUCTASE"/>
    <property type="match status" value="1"/>
</dbReference>
<dbReference type="Pfam" id="PF01451">
    <property type="entry name" value="LMWPc"/>
    <property type="match status" value="1"/>
</dbReference>
<dbReference type="SUPFAM" id="SSF52788">
    <property type="entry name" value="Phosphotyrosine protein phosphatases I"/>
    <property type="match status" value="1"/>
</dbReference>
<evidence type="ECO:0000256" key="1">
    <source>
        <dbReference type="ARBA" id="ARBA00022849"/>
    </source>
</evidence>
<feature type="domain" description="Phosphotyrosine protein phosphatase I" evidence="2">
    <location>
        <begin position="1"/>
        <end position="124"/>
    </location>
</feature>
<dbReference type="GO" id="GO:0046685">
    <property type="term" value="P:response to arsenic-containing substance"/>
    <property type="evidence" value="ECO:0007669"/>
    <property type="project" value="UniProtKB-KW"/>
</dbReference>
<keyword evidence="4" id="KW-1185">Reference proteome</keyword>
<evidence type="ECO:0000259" key="2">
    <source>
        <dbReference type="SMART" id="SM00226"/>
    </source>
</evidence>
<dbReference type="EMBL" id="CP002737">
    <property type="protein sequence ID" value="AEF95650.1"/>
    <property type="molecule type" value="Genomic_DNA"/>
</dbReference>
<accession>F6BEI9</accession>
<dbReference type="GeneID" id="10642924"/>
<dbReference type="Gene3D" id="3.40.50.2300">
    <property type="match status" value="1"/>
</dbReference>